<evidence type="ECO:0008006" key="3">
    <source>
        <dbReference type="Google" id="ProtNLM"/>
    </source>
</evidence>
<dbReference type="InterPro" id="IPR023296">
    <property type="entry name" value="Glyco_hydro_beta-prop_sf"/>
</dbReference>
<gene>
    <name evidence="1" type="ORF">UT61_C0053G0001</name>
</gene>
<evidence type="ECO:0000313" key="2">
    <source>
        <dbReference type="Proteomes" id="UP000034793"/>
    </source>
</evidence>
<sequence length="239" mass="27403">NLEDPRALEVEDDSLVIGLTAVLRNKRGKPVPFPAIVKINLFDSWNKKLPPFLVIETFGPGKNVTPIDNFTYMYRPEKREYFHKILVFSLHKQVPKKLSDIVFPTNISWATWRVGTTMSPIWVNDKDALFIIHGITIQNINGTDKYIYSLGRAKLTRTGNKFEVKVSKEPILTPDDFLNEDGTQMVEDLHPELRRVIYSCGGIIKNGEEDRLSLYVNVGDRATFEVQYSIEELKEGLFD</sequence>
<reference evidence="1 2" key="1">
    <citation type="journal article" date="2015" name="Nature">
        <title>rRNA introns, odd ribosomes, and small enigmatic genomes across a large radiation of phyla.</title>
        <authorList>
            <person name="Brown C.T."/>
            <person name="Hug L.A."/>
            <person name="Thomas B.C."/>
            <person name="Sharon I."/>
            <person name="Castelle C.J."/>
            <person name="Singh A."/>
            <person name="Wilkins M.J."/>
            <person name="Williams K.H."/>
            <person name="Banfield J.F."/>
        </authorList>
    </citation>
    <scope>NUCLEOTIDE SEQUENCE [LARGE SCALE GENOMIC DNA]</scope>
</reference>
<dbReference type="EMBL" id="LBXL01000053">
    <property type="protein sequence ID" value="KKR28265.1"/>
    <property type="molecule type" value="Genomic_DNA"/>
</dbReference>
<accession>A0A0G0S0R0</accession>
<comment type="caution">
    <text evidence="1">The sequence shown here is derived from an EMBL/GenBank/DDBJ whole genome shotgun (WGS) entry which is preliminary data.</text>
</comment>
<name>A0A0G0S0R0_9BACT</name>
<dbReference type="AlphaFoldDB" id="A0A0G0S0R0"/>
<dbReference type="Gene3D" id="2.115.10.20">
    <property type="entry name" value="Glycosyl hydrolase domain, family 43"/>
    <property type="match status" value="1"/>
</dbReference>
<proteinExistence type="predicted"/>
<evidence type="ECO:0000313" key="1">
    <source>
        <dbReference type="EMBL" id="KKR28265.1"/>
    </source>
</evidence>
<organism evidence="1 2">
    <name type="scientific">Candidatus Woesebacteria bacterium GW2011_GWA1_39_8</name>
    <dbReference type="NCBI Taxonomy" id="1618552"/>
    <lineage>
        <taxon>Bacteria</taxon>
        <taxon>Candidatus Woeseibacteriota</taxon>
    </lineage>
</organism>
<feature type="non-terminal residue" evidence="1">
    <location>
        <position position="1"/>
    </location>
</feature>
<protein>
    <recommendedName>
        <fullName evidence="3">Glycosidase-related protein</fullName>
    </recommendedName>
</protein>
<dbReference type="Proteomes" id="UP000034793">
    <property type="component" value="Unassembled WGS sequence"/>
</dbReference>